<dbReference type="EC" id="1.1.1.108" evidence="5"/>
<evidence type="ECO:0000259" key="3">
    <source>
        <dbReference type="Pfam" id="PF00725"/>
    </source>
</evidence>
<keyword evidence="6" id="KW-1185">Reference proteome</keyword>
<sequence>MSRVACIGAGLVGCGWAAVFARAGREVRLYDIDPDAIEARALPMIRAVLEDLEAQGMGGPTADEAFARISGSDTVAAAVEAADYVQESAREDLEVKQALFAEIAAHASAGCILASSTSALPGSSFLTAIPAPERALVAHPVNPPSHIPLVELCGTGKTSEATIAAAHRFLSDAGMEPVTLHKEIDGFLLNRLQFTLVAEAMHLVAEGYCSAEDIDKVMTSGLALRWSTLGPFMTVHLNAAGGFNGFVEQLGPMMKHLGRSARTDYDWTPEQADRIRQWLDAACPVAEISQAQQTRNRNILATRRLQGGDDRD</sequence>
<dbReference type="GO" id="GO:0050104">
    <property type="term" value="F:L-gulonate 3-dehydrogenase activity"/>
    <property type="evidence" value="ECO:0007669"/>
    <property type="project" value="TreeGrafter"/>
</dbReference>
<evidence type="ECO:0000313" key="6">
    <source>
        <dbReference type="Proteomes" id="UP000193900"/>
    </source>
</evidence>
<dbReference type="Proteomes" id="UP000193900">
    <property type="component" value="Unassembled WGS sequence"/>
</dbReference>
<dbReference type="GO" id="GO:0047728">
    <property type="term" value="F:carnitine 3-dehydrogenase activity"/>
    <property type="evidence" value="ECO:0007669"/>
    <property type="project" value="UniProtKB-EC"/>
</dbReference>
<proteinExistence type="inferred from homology"/>
<dbReference type="PANTHER" id="PTHR48075">
    <property type="entry name" value="3-HYDROXYACYL-COA DEHYDROGENASE FAMILY PROTEIN"/>
    <property type="match status" value="1"/>
</dbReference>
<dbReference type="InterPro" id="IPR006176">
    <property type="entry name" value="3-OHacyl-CoA_DH_NAD-bd"/>
</dbReference>
<dbReference type="SUPFAM" id="SSF48179">
    <property type="entry name" value="6-phosphogluconate dehydrogenase C-terminal domain-like"/>
    <property type="match status" value="1"/>
</dbReference>
<dbReference type="InterPro" id="IPR013328">
    <property type="entry name" value="6PGD_dom2"/>
</dbReference>
<dbReference type="AlphaFoldDB" id="A0A1Y5RU93"/>
<dbReference type="InterPro" id="IPR008927">
    <property type="entry name" value="6-PGluconate_DH-like_C_sf"/>
</dbReference>
<evidence type="ECO:0000259" key="4">
    <source>
        <dbReference type="Pfam" id="PF02737"/>
    </source>
</evidence>
<dbReference type="PANTHER" id="PTHR48075:SF1">
    <property type="entry name" value="LAMBDA-CRYSTALLIN HOMOLOG"/>
    <property type="match status" value="1"/>
</dbReference>
<dbReference type="InterPro" id="IPR036291">
    <property type="entry name" value="NAD(P)-bd_dom_sf"/>
</dbReference>
<feature type="domain" description="3-hydroxyacyl-CoA dehydrogenase NAD binding" evidence="4">
    <location>
        <begin position="4"/>
        <end position="182"/>
    </location>
</feature>
<dbReference type="InterPro" id="IPR006108">
    <property type="entry name" value="3HC_DH_C"/>
</dbReference>
<keyword evidence="2 5" id="KW-0560">Oxidoreductase</keyword>
<evidence type="ECO:0000256" key="1">
    <source>
        <dbReference type="ARBA" id="ARBA00009463"/>
    </source>
</evidence>
<evidence type="ECO:0000256" key="2">
    <source>
        <dbReference type="ARBA" id="ARBA00023002"/>
    </source>
</evidence>
<comment type="similarity">
    <text evidence="1">Belongs to the 3-hydroxyacyl-CoA dehydrogenase family.</text>
</comment>
<dbReference type="GO" id="GO:0006631">
    <property type="term" value="P:fatty acid metabolic process"/>
    <property type="evidence" value="ECO:0007669"/>
    <property type="project" value="InterPro"/>
</dbReference>
<dbReference type="SUPFAM" id="SSF51735">
    <property type="entry name" value="NAD(P)-binding Rossmann-fold domains"/>
    <property type="match status" value="1"/>
</dbReference>
<name>A0A1Y5RU93_9RHOB</name>
<evidence type="ECO:0000313" key="5">
    <source>
        <dbReference type="EMBL" id="SLN25618.1"/>
    </source>
</evidence>
<dbReference type="Pfam" id="PF00725">
    <property type="entry name" value="3HCDH"/>
    <property type="match status" value="1"/>
</dbReference>
<dbReference type="RefSeq" id="WP_085877712.1">
    <property type="nucleotide sequence ID" value="NZ_FWFZ01000003.1"/>
</dbReference>
<dbReference type="GO" id="GO:0070403">
    <property type="term" value="F:NAD+ binding"/>
    <property type="evidence" value="ECO:0007669"/>
    <property type="project" value="InterPro"/>
</dbReference>
<reference evidence="5 6" key="1">
    <citation type="submission" date="2017-03" db="EMBL/GenBank/DDBJ databases">
        <authorList>
            <person name="Afonso C.L."/>
            <person name="Miller P.J."/>
            <person name="Scott M.A."/>
            <person name="Spackman E."/>
            <person name="Goraichik I."/>
            <person name="Dimitrov K.M."/>
            <person name="Suarez D.L."/>
            <person name="Swayne D.E."/>
        </authorList>
    </citation>
    <scope>NUCLEOTIDE SEQUENCE [LARGE SCALE GENOMIC DNA]</scope>
    <source>
        <strain evidence="5 6">CECT 7023</strain>
    </source>
</reference>
<gene>
    <name evidence="5" type="primary">lcdH</name>
    <name evidence="5" type="ORF">ROA7023_00792</name>
</gene>
<protein>
    <submittedName>
        <fullName evidence="5">L-carnitine dehydrogenase</fullName>
        <ecNumber evidence="5">1.1.1.108</ecNumber>
    </submittedName>
</protein>
<dbReference type="EMBL" id="FWFZ01000003">
    <property type="protein sequence ID" value="SLN25618.1"/>
    <property type="molecule type" value="Genomic_DNA"/>
</dbReference>
<feature type="domain" description="3-hydroxyacyl-CoA dehydrogenase C-terminal" evidence="3">
    <location>
        <begin position="186"/>
        <end position="242"/>
    </location>
</feature>
<accession>A0A1Y5RU93</accession>
<dbReference type="Pfam" id="PF02737">
    <property type="entry name" value="3HCDH_N"/>
    <property type="match status" value="1"/>
</dbReference>
<organism evidence="5 6">
    <name type="scientific">Roseisalinus antarcticus</name>
    <dbReference type="NCBI Taxonomy" id="254357"/>
    <lineage>
        <taxon>Bacteria</taxon>
        <taxon>Pseudomonadati</taxon>
        <taxon>Pseudomonadota</taxon>
        <taxon>Alphaproteobacteria</taxon>
        <taxon>Rhodobacterales</taxon>
        <taxon>Roseobacteraceae</taxon>
        <taxon>Roseisalinus</taxon>
    </lineage>
</organism>
<dbReference type="Gene3D" id="1.10.1040.10">
    <property type="entry name" value="N-(1-d-carboxylethyl)-l-norvaline Dehydrogenase, domain 2"/>
    <property type="match status" value="1"/>
</dbReference>
<dbReference type="Gene3D" id="3.40.50.720">
    <property type="entry name" value="NAD(P)-binding Rossmann-like Domain"/>
    <property type="match status" value="1"/>
</dbReference>
<dbReference type="OrthoDB" id="9803287at2"/>